<evidence type="ECO:0000256" key="11">
    <source>
        <dbReference type="ARBA" id="ARBA00023004"/>
    </source>
</evidence>
<protein>
    <recommendedName>
        <fullName evidence="5">assimilatory sulfite reductase (NADPH)</fullName>
        <ecNumber evidence="5">1.8.1.2</ecNumber>
    </recommendedName>
</protein>
<evidence type="ECO:0000259" key="17">
    <source>
        <dbReference type="Pfam" id="PF01077"/>
    </source>
</evidence>
<feature type="domain" description="Nitrite/sulphite reductase 4Fe-4S" evidence="17">
    <location>
        <begin position="176"/>
        <end position="329"/>
    </location>
</feature>
<dbReference type="InterPro" id="IPR036136">
    <property type="entry name" value="Nit/Sulf_reduc_fer-like_dom_sf"/>
</dbReference>
<dbReference type="GO" id="GO:0046872">
    <property type="term" value="F:metal ion binding"/>
    <property type="evidence" value="ECO:0007669"/>
    <property type="project" value="UniProtKB-KW"/>
</dbReference>
<keyword evidence="6" id="KW-0004">4Fe-4S</keyword>
<keyword evidence="9" id="KW-0521">NADP</keyword>
<evidence type="ECO:0000256" key="14">
    <source>
        <dbReference type="ARBA" id="ARBA00052219"/>
    </source>
</evidence>
<keyword evidence="7" id="KW-0349">Heme</keyword>
<evidence type="ECO:0000256" key="7">
    <source>
        <dbReference type="ARBA" id="ARBA00022617"/>
    </source>
</evidence>
<keyword evidence="13" id="KW-0198">Cysteine biosynthesis</keyword>
<evidence type="ECO:0000256" key="15">
    <source>
        <dbReference type="ARBA" id="ARBA00057160"/>
    </source>
</evidence>
<comment type="subunit">
    <text evidence="16">Alpha(8)-beta(8). The alpha component is a flavoprotein, the beta component is a hemoprotein.</text>
</comment>
<dbReference type="SUPFAM" id="SSF55124">
    <property type="entry name" value="Nitrite/Sulfite reductase N-terminal domain-like"/>
    <property type="match status" value="2"/>
</dbReference>
<sequence>MTDTLTITKNKKLSALEHIKEQSRFLRGTIDLGLLDRTTGSISEPDTKLLKFHGSYMQDNRDVRDERRRQKLEPDYGFMVRVRLPGGVLTPRQWLDLDALTEHSKGGLRITTRQTFQFHEIKKERLRDVIGGINATGLSTLAACGDDVRNVICSVNPLVPAMQAQAYEWALKLMHHVKPQTTAYKELWLDKLERVSDGAQDEEPLLGKSYLPRKFKFGIAIPPYNDIDVFAQDFGLIAIFDDKNELQGFNLAPGGSMGATAGDAKTYAALGDLIGYVPKEHLLETCWHAIAVQRDFGDRSERKHARLKYTIDDRGLQWYHDELQSRLPFKIEPPRPYHFEHNGDRFGWVEAGKGQWNLTLRIPSGRLLDVPGHPRQSGMREIARIHKGELRMTCDQNVIVAKVATRDKAQIDALVKEYGLDDHIQASGLSLNAISCVALPTCGLAMAESERYLPTIVRKMEALLTKHGLRDEPIHFRMSGCPNGCSRPYIGEIALVGRAIGKYDLRLGADHLGERLNALYKENVGEEVILASLDALFGRFAAERQPGEHFGDFVARTGVVEPPKRRPAIQY</sequence>
<reference evidence="19 20" key="1">
    <citation type="submission" date="2019-07" db="EMBL/GenBank/DDBJ databases">
        <title>Complete genome sequence of Comamonas sp. NLF 7-7 isolated from livestock.</title>
        <authorList>
            <person name="Kim D.H."/>
            <person name="Kim J.G."/>
        </authorList>
    </citation>
    <scope>NUCLEOTIDE SEQUENCE [LARGE SCALE GENOMIC DNA]</scope>
    <source>
        <strain evidence="19 20">NLF 7-7</strain>
    </source>
</reference>
<dbReference type="EC" id="1.8.1.2" evidence="5"/>
<evidence type="ECO:0000313" key="19">
    <source>
        <dbReference type="EMBL" id="QEA12374.1"/>
    </source>
</evidence>
<dbReference type="GO" id="GO:0004783">
    <property type="term" value="F:sulfite reductase (NADPH) activity"/>
    <property type="evidence" value="ECO:0007669"/>
    <property type="project" value="UniProtKB-EC"/>
</dbReference>
<evidence type="ECO:0000313" key="20">
    <source>
        <dbReference type="Proteomes" id="UP000321199"/>
    </source>
</evidence>
<keyword evidence="13" id="KW-0028">Amino-acid biosynthesis</keyword>
<evidence type="ECO:0000259" key="18">
    <source>
        <dbReference type="Pfam" id="PF03460"/>
    </source>
</evidence>
<comment type="cofactor">
    <cofactor evidence="2">
        <name>[4Fe-4S] cluster</name>
        <dbReference type="ChEBI" id="CHEBI:49883"/>
    </cofactor>
</comment>
<dbReference type="GO" id="GO:0051539">
    <property type="term" value="F:4 iron, 4 sulfur cluster binding"/>
    <property type="evidence" value="ECO:0007669"/>
    <property type="project" value="UniProtKB-KW"/>
</dbReference>
<evidence type="ECO:0000256" key="5">
    <source>
        <dbReference type="ARBA" id="ARBA00012604"/>
    </source>
</evidence>
<accession>A0A5B8RUM4</accession>
<proteinExistence type="inferred from homology"/>
<dbReference type="KEGG" id="cof:FOZ74_04615"/>
<dbReference type="GO" id="GO:0020037">
    <property type="term" value="F:heme binding"/>
    <property type="evidence" value="ECO:0007669"/>
    <property type="project" value="InterPro"/>
</dbReference>
<dbReference type="GO" id="GO:0000103">
    <property type="term" value="P:sulfate assimilation"/>
    <property type="evidence" value="ECO:0007669"/>
    <property type="project" value="UniProtKB-ARBA"/>
</dbReference>
<comment type="pathway">
    <text evidence="3">Sulfur metabolism; hydrogen sulfide biosynthesis; hydrogen sulfide from sulfite (NADPH route): step 1/1.</text>
</comment>
<keyword evidence="10" id="KW-0560">Oxidoreductase</keyword>
<feature type="domain" description="Nitrite/Sulfite reductase ferredoxin-like" evidence="18">
    <location>
        <begin position="75"/>
        <end position="133"/>
    </location>
</feature>
<dbReference type="InterPro" id="IPR045854">
    <property type="entry name" value="NO2/SO3_Rdtase_4Fe4S_sf"/>
</dbReference>
<dbReference type="OrthoDB" id="3189055at2"/>
<keyword evidence="11" id="KW-0408">Iron</keyword>
<evidence type="ECO:0000256" key="4">
    <source>
        <dbReference type="ARBA" id="ARBA00010429"/>
    </source>
</evidence>
<evidence type="ECO:0000256" key="6">
    <source>
        <dbReference type="ARBA" id="ARBA00022485"/>
    </source>
</evidence>
<evidence type="ECO:0000256" key="2">
    <source>
        <dbReference type="ARBA" id="ARBA00001966"/>
    </source>
</evidence>
<organism evidence="19 20">
    <name type="scientific">Comamonas flocculans</name>
    <dbReference type="NCBI Taxonomy" id="2597701"/>
    <lineage>
        <taxon>Bacteria</taxon>
        <taxon>Pseudomonadati</taxon>
        <taxon>Pseudomonadota</taxon>
        <taxon>Betaproteobacteria</taxon>
        <taxon>Burkholderiales</taxon>
        <taxon>Comamonadaceae</taxon>
        <taxon>Comamonas</taxon>
    </lineage>
</organism>
<name>A0A5B8RUM4_9BURK</name>
<dbReference type="PRINTS" id="PR00397">
    <property type="entry name" value="SIROHAEM"/>
</dbReference>
<dbReference type="EMBL" id="CP042344">
    <property type="protein sequence ID" value="QEA12374.1"/>
    <property type="molecule type" value="Genomic_DNA"/>
</dbReference>
<comment type="function">
    <text evidence="15">Component of the sulfite reductase complex that catalyzes the 6-electron reduction of sulfite to sulfide. This is one of several activities required for the biosynthesis of L-cysteine from sulfate.</text>
</comment>
<evidence type="ECO:0000256" key="1">
    <source>
        <dbReference type="ARBA" id="ARBA00001929"/>
    </source>
</evidence>
<keyword evidence="8" id="KW-0479">Metal-binding</keyword>
<comment type="cofactor">
    <cofactor evidence="1">
        <name>siroheme</name>
        <dbReference type="ChEBI" id="CHEBI:60052"/>
    </cofactor>
</comment>
<comment type="catalytic activity">
    <reaction evidence="14">
        <text>hydrogen sulfide + 3 NADP(+) + 3 H2O = sulfite + 3 NADPH + 4 H(+)</text>
        <dbReference type="Rhea" id="RHEA:13801"/>
        <dbReference type="ChEBI" id="CHEBI:15377"/>
        <dbReference type="ChEBI" id="CHEBI:15378"/>
        <dbReference type="ChEBI" id="CHEBI:17359"/>
        <dbReference type="ChEBI" id="CHEBI:29919"/>
        <dbReference type="ChEBI" id="CHEBI:57783"/>
        <dbReference type="ChEBI" id="CHEBI:58349"/>
        <dbReference type="EC" id="1.8.1.2"/>
    </reaction>
</comment>
<dbReference type="Gene3D" id="3.30.413.10">
    <property type="entry name" value="Sulfite Reductase Hemoprotein, domain 1"/>
    <property type="match status" value="2"/>
</dbReference>
<gene>
    <name evidence="19" type="ORF">FOZ74_04615</name>
</gene>
<dbReference type="FunFam" id="3.30.413.10:FF:000003">
    <property type="entry name" value="Sulfite reductase [NADPH] hemoprotein beta-component"/>
    <property type="match status" value="1"/>
</dbReference>
<keyword evidence="12" id="KW-0411">Iron-sulfur</keyword>
<dbReference type="SUPFAM" id="SSF56014">
    <property type="entry name" value="Nitrite and sulphite reductase 4Fe-4S domain-like"/>
    <property type="match status" value="2"/>
</dbReference>
<dbReference type="Pfam" id="PF03460">
    <property type="entry name" value="NIR_SIR_ferr"/>
    <property type="match status" value="2"/>
</dbReference>
<dbReference type="GO" id="GO:0050311">
    <property type="term" value="F:sulfite reductase (ferredoxin) activity"/>
    <property type="evidence" value="ECO:0007669"/>
    <property type="project" value="TreeGrafter"/>
</dbReference>
<dbReference type="InterPro" id="IPR005117">
    <property type="entry name" value="NiRdtase/SiRdtase_haem-b_fer"/>
</dbReference>
<comment type="similarity">
    <text evidence="4">Belongs to the nitrite and sulfite reductase 4Fe-4S domain family.</text>
</comment>
<dbReference type="RefSeq" id="WP_146911970.1">
    <property type="nucleotide sequence ID" value="NZ_CP042344.1"/>
</dbReference>
<evidence type="ECO:0000256" key="12">
    <source>
        <dbReference type="ARBA" id="ARBA00023014"/>
    </source>
</evidence>
<dbReference type="InterPro" id="IPR006066">
    <property type="entry name" value="NO2/SO3_Rdtase_FeS/sirohaem_BS"/>
</dbReference>
<dbReference type="Gene3D" id="3.90.480.10">
    <property type="entry name" value="Sulfite Reductase Hemoprotein,Domain 2"/>
    <property type="match status" value="1"/>
</dbReference>
<evidence type="ECO:0000256" key="13">
    <source>
        <dbReference type="ARBA" id="ARBA00023192"/>
    </source>
</evidence>
<dbReference type="PANTHER" id="PTHR11493">
    <property type="entry name" value="SULFITE REDUCTASE [NADPH] SUBUNIT BETA-RELATED"/>
    <property type="match status" value="1"/>
</dbReference>
<evidence type="ECO:0000256" key="9">
    <source>
        <dbReference type="ARBA" id="ARBA00022857"/>
    </source>
</evidence>
<dbReference type="Pfam" id="PF01077">
    <property type="entry name" value="NIR_SIR"/>
    <property type="match status" value="1"/>
</dbReference>
<dbReference type="NCBIfam" id="NF010029">
    <property type="entry name" value="PRK13504.1"/>
    <property type="match status" value="1"/>
</dbReference>
<dbReference type="GO" id="GO:0019344">
    <property type="term" value="P:cysteine biosynthetic process"/>
    <property type="evidence" value="ECO:0007669"/>
    <property type="project" value="UniProtKB-KW"/>
</dbReference>
<dbReference type="InterPro" id="IPR045169">
    <property type="entry name" value="NO2/SO3_Rdtase_4Fe4S_prot"/>
</dbReference>
<dbReference type="GO" id="GO:0009337">
    <property type="term" value="C:sulfite reductase complex (NADPH)"/>
    <property type="evidence" value="ECO:0007669"/>
    <property type="project" value="TreeGrafter"/>
</dbReference>
<evidence type="ECO:0000256" key="16">
    <source>
        <dbReference type="ARBA" id="ARBA00062253"/>
    </source>
</evidence>
<dbReference type="Proteomes" id="UP000321199">
    <property type="component" value="Chromosome"/>
</dbReference>
<evidence type="ECO:0000256" key="10">
    <source>
        <dbReference type="ARBA" id="ARBA00023002"/>
    </source>
</evidence>
<dbReference type="InterPro" id="IPR006067">
    <property type="entry name" value="NO2/SO3_Rdtase_4Fe4S_dom"/>
</dbReference>
<dbReference type="AlphaFoldDB" id="A0A5B8RUM4"/>
<dbReference type="PANTHER" id="PTHR11493:SF47">
    <property type="entry name" value="SULFITE REDUCTASE [NADPH] SUBUNIT BETA"/>
    <property type="match status" value="1"/>
</dbReference>
<feature type="domain" description="Nitrite/Sulfite reductase ferredoxin-like" evidence="18">
    <location>
        <begin position="352"/>
        <end position="417"/>
    </location>
</feature>
<evidence type="ECO:0000256" key="3">
    <source>
        <dbReference type="ARBA" id="ARBA00004774"/>
    </source>
</evidence>
<evidence type="ECO:0000256" key="8">
    <source>
        <dbReference type="ARBA" id="ARBA00022723"/>
    </source>
</evidence>
<keyword evidence="20" id="KW-1185">Reference proteome</keyword>
<dbReference type="PROSITE" id="PS00365">
    <property type="entry name" value="NIR_SIR"/>
    <property type="match status" value="1"/>
</dbReference>